<feature type="domain" description="Aldehyde oxidase/xanthine dehydrogenase a/b hammerhead" evidence="2">
    <location>
        <begin position="239"/>
        <end position="317"/>
    </location>
</feature>
<evidence type="ECO:0000313" key="3">
    <source>
        <dbReference type="EMBL" id="CTQ32249.1"/>
    </source>
</evidence>
<dbReference type="STRING" id="282197.SAMN04488517_105191"/>
<dbReference type="AlphaFoldDB" id="A0A0M6XMD1"/>
<dbReference type="SMART" id="SM01008">
    <property type="entry name" value="Ald_Xan_dh_C"/>
    <property type="match status" value="1"/>
</dbReference>
<keyword evidence="1" id="KW-0472">Membrane</keyword>
<name>A0A0M6XMD1_9RHOB</name>
<keyword evidence="4" id="KW-1185">Reference proteome</keyword>
<dbReference type="InterPro" id="IPR052516">
    <property type="entry name" value="N-heterocyclic_Hydroxylase"/>
</dbReference>
<dbReference type="SUPFAM" id="SSF56003">
    <property type="entry name" value="Molybdenum cofactor-binding domain"/>
    <property type="match status" value="2"/>
</dbReference>
<dbReference type="InterPro" id="IPR012368">
    <property type="entry name" value="OxRdtase_Mopterin-bd_su_IorB"/>
</dbReference>
<dbReference type="InterPro" id="IPR000674">
    <property type="entry name" value="Ald_Oxase/Xan_DH_a/b"/>
</dbReference>
<dbReference type="PIRSF" id="PIRSF036389">
    <property type="entry name" value="IOR_B"/>
    <property type="match status" value="1"/>
</dbReference>
<dbReference type="Gene3D" id="3.30.365.10">
    <property type="entry name" value="Aldehyde oxidase/xanthine dehydrogenase, molybdopterin binding domain"/>
    <property type="match status" value="4"/>
</dbReference>
<evidence type="ECO:0000256" key="1">
    <source>
        <dbReference type="SAM" id="Phobius"/>
    </source>
</evidence>
<dbReference type="InterPro" id="IPR037165">
    <property type="entry name" value="AldOxase/xan_DH_Mopterin-bd_sf"/>
</dbReference>
<evidence type="ECO:0000259" key="2">
    <source>
        <dbReference type="SMART" id="SM01008"/>
    </source>
</evidence>
<dbReference type="EC" id="1.3.99.16" evidence="3"/>
<dbReference type="Pfam" id="PF20256">
    <property type="entry name" value="MoCoBD_2"/>
    <property type="match status" value="1"/>
</dbReference>
<keyword evidence="1" id="KW-1133">Transmembrane helix</keyword>
<sequence length="748" mass="79597">MTRARTVARRGFLIGSAAILGGVAFGVVAWKRDPENPLLAHLPEGTRTLNPHVLIDAAGVTLITPRADVGQGAVSIQTYLLAEELDVDPATVRTDFGPASAAYYNARIAAEGMPFAAWDDGLTARAARGAGDAAAKFIGLHITGGSTTVADAFDRLRAAGASARETLKQAAADRLGVERDALRTEDGAVMPPEGPPIPYADLAEDAARLTPIRVAPRDPAKWRWLGQPVQRTDIVAKSTGTFRFGTDIVLPGMIHATVVTNPAMGGGVRSLDDRAARAMRGVQDVLPVAGGFAVLADNTWRAMRAARAVAVDWGEAPGRAMDTDVIRQAHADTFTSDNRDSRFADDGDVDAAPAGDAEAVHAEYRAPFLHHAPMEPANATVLHDDTGTQVWTATQVPVFLRDAVAKLTGQDAERVTIHNIASGGSFGHRLEFPWVLQAVEVAMQVSGRPLRMTWSREQDMTHGFLRPMAVARGQGTVGQGRVRSFDLSIAAQSVTESQIGRLGLPAIGPDVTIVAGAWDAPYAIPNRRVTGYRVPAIVGVSSWRSVGASHNGFFVETLMDELIHRAGADPVEERLRLIHHAPSRKVVETVAGMASWTGPAPRPGIGRGIAFTYSFGVPCAQIVEVSDTPDGLRIDRLWIAAEVGRILDPVNLEAQLSGGALFGMGHAMMAGITFDRGAIEQTNFHDYESLRLRQVPQVEVRALGTTGDIRGASEPAVPPAAPALANAIFAATGTRLREMPFSKTLRFA</sequence>
<proteinExistence type="predicted"/>
<dbReference type="RefSeq" id="WP_055681715.1">
    <property type="nucleotide sequence ID" value="NZ_CXPG01000013.1"/>
</dbReference>
<evidence type="ECO:0000313" key="4">
    <source>
        <dbReference type="Proteomes" id="UP000048908"/>
    </source>
</evidence>
<dbReference type="PANTHER" id="PTHR47495:SF1">
    <property type="entry name" value="BLL3820 PROTEIN"/>
    <property type="match status" value="1"/>
</dbReference>
<dbReference type="Proteomes" id="UP000048908">
    <property type="component" value="Unassembled WGS sequence"/>
</dbReference>
<dbReference type="OrthoDB" id="9767994at2"/>
<dbReference type="Gene3D" id="3.90.1170.50">
    <property type="entry name" value="Aldehyde oxidase/xanthine dehydrogenase, a/b hammerhead"/>
    <property type="match status" value="1"/>
</dbReference>
<organism evidence="3 4">
    <name type="scientific">Jannaschia rubra</name>
    <dbReference type="NCBI Taxonomy" id="282197"/>
    <lineage>
        <taxon>Bacteria</taxon>
        <taxon>Pseudomonadati</taxon>
        <taxon>Pseudomonadota</taxon>
        <taxon>Alphaproteobacteria</taxon>
        <taxon>Rhodobacterales</taxon>
        <taxon>Roseobacteraceae</taxon>
        <taxon>Jannaschia</taxon>
    </lineage>
</organism>
<protein>
    <submittedName>
        <fullName evidence="3">Isoquinoline 1-oxidoreductase subunit beta</fullName>
        <ecNumber evidence="3">1.3.99.16</ecNumber>
    </submittedName>
</protein>
<accession>A0A0M6XMD1</accession>
<gene>
    <name evidence="3" type="primary">iorB</name>
    <name evidence="3" type="ORF">JAN5088_01012</name>
</gene>
<dbReference type="InterPro" id="IPR008274">
    <property type="entry name" value="AldOxase/xan_DH_MoCoBD1"/>
</dbReference>
<reference evidence="3 4" key="1">
    <citation type="submission" date="2015-07" db="EMBL/GenBank/DDBJ databases">
        <authorList>
            <person name="Noorani M."/>
        </authorList>
    </citation>
    <scope>NUCLEOTIDE SEQUENCE [LARGE SCALE GENOMIC DNA]</scope>
    <source>
        <strain evidence="3 4">CECT 5088</strain>
    </source>
</reference>
<dbReference type="InterPro" id="IPR046867">
    <property type="entry name" value="AldOxase/xan_DH_MoCoBD2"/>
</dbReference>
<dbReference type="EMBL" id="CXPG01000013">
    <property type="protein sequence ID" value="CTQ32249.1"/>
    <property type="molecule type" value="Genomic_DNA"/>
</dbReference>
<dbReference type="PANTHER" id="PTHR47495">
    <property type="entry name" value="ALDEHYDE DEHYDROGENASE"/>
    <property type="match status" value="1"/>
</dbReference>
<keyword evidence="3" id="KW-0560">Oxidoreductase</keyword>
<dbReference type="Pfam" id="PF02738">
    <property type="entry name" value="MoCoBD_1"/>
    <property type="match status" value="1"/>
</dbReference>
<dbReference type="GO" id="GO:0047121">
    <property type="term" value="F:isoquinoline 1-oxidoreductase activity"/>
    <property type="evidence" value="ECO:0007669"/>
    <property type="project" value="UniProtKB-EC"/>
</dbReference>
<feature type="transmembrane region" description="Helical" evidence="1">
    <location>
        <begin position="12"/>
        <end position="30"/>
    </location>
</feature>
<keyword evidence="1" id="KW-0812">Transmembrane</keyword>